<dbReference type="Proteomes" id="UP001159427">
    <property type="component" value="Unassembled WGS sequence"/>
</dbReference>
<gene>
    <name evidence="1" type="ORF">PEVE_00039688</name>
</gene>
<evidence type="ECO:0000313" key="1">
    <source>
        <dbReference type="EMBL" id="CAH3036893.1"/>
    </source>
</evidence>
<name>A0ABN8N1E0_9CNID</name>
<keyword evidence="2" id="KW-1185">Reference proteome</keyword>
<sequence length="169" mass="19440">MSWKPLLAVLNMYNGNKIRPLGKKRISMRNPKNNRKYFLEFQIVGEENKRLLGASAIQGMQLITVKTQTILAVEGSQSYEGLTLPQVVMQYKDVFEGDGMLEDKLHLHVDQNVKPVQMPVRRPPIALKEKYKKELERLVQRRIIAAVSEQTEWISSTVVVEKPLSFANY</sequence>
<dbReference type="InterPro" id="IPR050951">
    <property type="entry name" value="Retrovirus_Pol_polyprotein"/>
</dbReference>
<comment type="caution">
    <text evidence="1">The sequence shown here is derived from an EMBL/GenBank/DDBJ whole genome shotgun (WGS) entry which is preliminary data.</text>
</comment>
<dbReference type="EMBL" id="CALNXI010000703">
    <property type="protein sequence ID" value="CAH3036893.1"/>
    <property type="molecule type" value="Genomic_DNA"/>
</dbReference>
<dbReference type="Gene3D" id="3.10.10.10">
    <property type="entry name" value="HIV Type 1 Reverse Transcriptase, subunit A, domain 1"/>
    <property type="match status" value="1"/>
</dbReference>
<dbReference type="PANTHER" id="PTHR37984">
    <property type="entry name" value="PROTEIN CBG26694"/>
    <property type="match status" value="1"/>
</dbReference>
<evidence type="ECO:0000313" key="2">
    <source>
        <dbReference type="Proteomes" id="UP001159427"/>
    </source>
</evidence>
<proteinExistence type="predicted"/>
<organism evidence="1 2">
    <name type="scientific">Porites evermanni</name>
    <dbReference type="NCBI Taxonomy" id="104178"/>
    <lineage>
        <taxon>Eukaryota</taxon>
        <taxon>Metazoa</taxon>
        <taxon>Cnidaria</taxon>
        <taxon>Anthozoa</taxon>
        <taxon>Hexacorallia</taxon>
        <taxon>Scleractinia</taxon>
        <taxon>Fungiina</taxon>
        <taxon>Poritidae</taxon>
        <taxon>Porites</taxon>
    </lineage>
</organism>
<accession>A0ABN8N1E0</accession>
<reference evidence="1 2" key="1">
    <citation type="submission" date="2022-05" db="EMBL/GenBank/DDBJ databases">
        <authorList>
            <consortium name="Genoscope - CEA"/>
            <person name="William W."/>
        </authorList>
    </citation>
    <scope>NUCLEOTIDE SEQUENCE [LARGE SCALE GENOMIC DNA]</scope>
</reference>
<dbReference type="PANTHER" id="PTHR37984:SF8">
    <property type="entry name" value="CCHC-TYPE DOMAIN-CONTAINING PROTEIN"/>
    <property type="match status" value="1"/>
</dbReference>
<protein>
    <submittedName>
        <fullName evidence="1">Uncharacterized protein</fullName>
    </submittedName>
</protein>